<keyword evidence="3" id="KW-1185">Reference proteome</keyword>
<dbReference type="AlphaFoldDB" id="A0A7W2ERV9"/>
<feature type="compositionally biased region" description="Low complexity" evidence="1">
    <location>
        <begin position="245"/>
        <end position="271"/>
    </location>
</feature>
<evidence type="ECO:0000313" key="2">
    <source>
        <dbReference type="EMBL" id="MBA5637480.1"/>
    </source>
</evidence>
<feature type="region of interest" description="Disordered" evidence="1">
    <location>
        <begin position="233"/>
        <end position="271"/>
    </location>
</feature>
<dbReference type="RefSeq" id="WP_182162086.1">
    <property type="nucleotide sequence ID" value="NZ_JACEZT010000005.1"/>
</dbReference>
<comment type="caution">
    <text evidence="2">The sequence shown here is derived from an EMBL/GenBank/DDBJ whole genome shotgun (WGS) entry which is preliminary data.</text>
</comment>
<evidence type="ECO:0008006" key="4">
    <source>
        <dbReference type="Google" id="ProtNLM"/>
    </source>
</evidence>
<accession>A0A7W2ERV9</accession>
<sequence>MSNPQMPNIPGAAVMTDTLDFVKNLWGSMSVPGLTAPTLSVDELDKKINDLKAVETWLNLNMSMLRGSIQALEVQRGTIATLKSVGASMAAAVNQGGGDAKSLLDTVPYASVFFQQAQAAAPAKAPVKETPPAPAAAAPAAPAASTGSANTTAASSGAAKPAASPNADAAAQMANPAVWWNLLQDQFKQAVSSTLGPESMTSAAGKMAAAATAAATSVAKSAANAATAATAAAKPKAAEADKSTAAKAPVKAAAKPRAAKAKPAVKPSSAE</sequence>
<protein>
    <recommendedName>
        <fullName evidence="4">Tfp pilus assembly protein FimV</fullName>
    </recommendedName>
</protein>
<dbReference type="Proteomes" id="UP000534388">
    <property type="component" value="Unassembled WGS sequence"/>
</dbReference>
<reference evidence="2 3" key="1">
    <citation type="submission" date="2020-07" db="EMBL/GenBank/DDBJ databases">
        <title>Novel species isolated from subtropical streams in China.</title>
        <authorList>
            <person name="Lu H."/>
        </authorList>
    </citation>
    <scope>NUCLEOTIDE SEQUENCE [LARGE SCALE GENOMIC DNA]</scope>
    <source>
        <strain evidence="2 3">LX20W</strain>
    </source>
</reference>
<evidence type="ECO:0000313" key="3">
    <source>
        <dbReference type="Proteomes" id="UP000534388"/>
    </source>
</evidence>
<evidence type="ECO:0000256" key="1">
    <source>
        <dbReference type="SAM" id="MobiDB-lite"/>
    </source>
</evidence>
<name>A0A7W2ERV9_9BURK</name>
<dbReference type="EMBL" id="JACEZT010000005">
    <property type="protein sequence ID" value="MBA5637480.1"/>
    <property type="molecule type" value="Genomic_DNA"/>
</dbReference>
<organism evidence="2 3">
    <name type="scientific">Rugamonas brunnea</name>
    <dbReference type="NCBI Taxonomy" id="2758569"/>
    <lineage>
        <taxon>Bacteria</taxon>
        <taxon>Pseudomonadati</taxon>
        <taxon>Pseudomonadota</taxon>
        <taxon>Betaproteobacteria</taxon>
        <taxon>Burkholderiales</taxon>
        <taxon>Oxalobacteraceae</taxon>
        <taxon>Telluria group</taxon>
        <taxon>Rugamonas</taxon>
    </lineage>
</organism>
<gene>
    <name evidence="2" type="ORF">H3H37_10480</name>
</gene>
<dbReference type="NCBIfam" id="NF043076">
    <property type="entry name" value="PHA_gran_PhaM"/>
    <property type="match status" value="1"/>
</dbReference>
<proteinExistence type="predicted"/>
<feature type="region of interest" description="Disordered" evidence="1">
    <location>
        <begin position="124"/>
        <end position="163"/>
    </location>
</feature>
<dbReference type="InterPro" id="IPR050026">
    <property type="entry name" value="PHA_gran_PhaM_N"/>
</dbReference>
<feature type="compositionally biased region" description="Low complexity" evidence="1">
    <location>
        <begin position="135"/>
        <end position="163"/>
    </location>
</feature>